<protein>
    <submittedName>
        <fullName evidence="1">DUF4912 domain-containing protein</fullName>
    </submittedName>
</protein>
<dbReference type="Proteomes" id="UP000694308">
    <property type="component" value="Unassembled WGS sequence"/>
</dbReference>
<gene>
    <name evidence="1" type="ORF">I6U48_21280</name>
</gene>
<dbReference type="Pfam" id="PF16258">
    <property type="entry name" value="DUF4912"/>
    <property type="match status" value="1"/>
</dbReference>
<sequence>MVENEKSTIVLIVQGTYRLFCYFNISPRTAKEFDDIYGESSWKSSKFIIKVYSVENGTSKELKSISIENLTNGCYIDMDRGDQDVFVELKRKLDDNKFETIAVSNTVNTPRNYESADTGLYFVNVSESFQSNLSTANNIDNNRGTKPYPFMNKEKEYIKYPKITIVSGYYQNDFFTEHFEKLKSKCDISSSKVR</sequence>
<dbReference type="EMBL" id="JAEEGC010000124">
    <property type="protein sequence ID" value="MBV7275438.1"/>
    <property type="molecule type" value="Genomic_DNA"/>
</dbReference>
<organism evidence="1 2">
    <name type="scientific">Clostridium thailandense</name>
    <dbReference type="NCBI Taxonomy" id="2794346"/>
    <lineage>
        <taxon>Bacteria</taxon>
        <taxon>Bacillati</taxon>
        <taxon>Bacillota</taxon>
        <taxon>Clostridia</taxon>
        <taxon>Eubacteriales</taxon>
        <taxon>Clostridiaceae</taxon>
        <taxon>Clostridium</taxon>
    </lineage>
</organism>
<accession>A0A949TZC1</accession>
<dbReference type="AlphaFoldDB" id="A0A949TZC1"/>
<comment type="caution">
    <text evidence="1">The sequence shown here is derived from an EMBL/GenBank/DDBJ whole genome shotgun (WGS) entry which is preliminary data.</text>
</comment>
<proteinExistence type="predicted"/>
<name>A0A949TZC1_9CLOT</name>
<keyword evidence="2" id="KW-1185">Reference proteome</keyword>
<evidence type="ECO:0000313" key="1">
    <source>
        <dbReference type="EMBL" id="MBV7275438.1"/>
    </source>
</evidence>
<dbReference type="InterPro" id="IPR032585">
    <property type="entry name" value="DUF4912"/>
</dbReference>
<reference evidence="1" key="1">
    <citation type="submission" date="2020-12" db="EMBL/GenBank/DDBJ databases">
        <title>Clostridium thailandense sp. nov., a novel acetogenic bacterium isolated from peat land soil in Thailand.</title>
        <authorList>
            <person name="Chaikitkaew S."/>
            <person name="Birkeland N.K."/>
        </authorList>
    </citation>
    <scope>NUCLEOTIDE SEQUENCE</scope>
    <source>
        <strain evidence="1">PL3</strain>
    </source>
</reference>
<evidence type="ECO:0000313" key="2">
    <source>
        <dbReference type="Proteomes" id="UP000694308"/>
    </source>
</evidence>
<dbReference type="RefSeq" id="WP_218322490.1">
    <property type="nucleotide sequence ID" value="NZ_JAEEGC010000124.1"/>
</dbReference>